<dbReference type="GO" id="GO:0006635">
    <property type="term" value="P:fatty acid beta-oxidation"/>
    <property type="evidence" value="ECO:0007669"/>
    <property type="project" value="TreeGrafter"/>
</dbReference>
<dbReference type="InterPro" id="IPR006176">
    <property type="entry name" value="3-OHacyl-CoA_DH_NAD-bd"/>
</dbReference>
<keyword evidence="5" id="KW-0560">Oxidoreductase</keyword>
<dbReference type="Proteomes" id="UP000218231">
    <property type="component" value="Unassembled WGS sequence"/>
</dbReference>
<dbReference type="GO" id="GO:0005759">
    <property type="term" value="C:mitochondrial matrix"/>
    <property type="evidence" value="ECO:0007669"/>
    <property type="project" value="UniProtKB-SubCell"/>
</dbReference>
<comment type="pathway">
    <text evidence="2">Lipid metabolism.</text>
</comment>
<evidence type="ECO:0000313" key="11">
    <source>
        <dbReference type="EMBL" id="PAV61882.1"/>
    </source>
</evidence>
<dbReference type="PANTHER" id="PTHR43561:SF1">
    <property type="entry name" value="HYDROXY-ACYL-COA DEHYDROGENASE"/>
    <property type="match status" value="1"/>
</dbReference>
<dbReference type="EMBL" id="LIAE01010396">
    <property type="protein sequence ID" value="PAV61882.1"/>
    <property type="molecule type" value="Genomic_DNA"/>
</dbReference>
<dbReference type="InterPro" id="IPR006180">
    <property type="entry name" value="3-OHacyl-CoA_DH_CS"/>
</dbReference>
<dbReference type="GO" id="GO:0070403">
    <property type="term" value="F:NAD+ binding"/>
    <property type="evidence" value="ECO:0007669"/>
    <property type="project" value="InterPro"/>
</dbReference>
<name>A0A2A2JK01_9BILA</name>
<evidence type="ECO:0000259" key="10">
    <source>
        <dbReference type="Pfam" id="PF02737"/>
    </source>
</evidence>
<dbReference type="STRING" id="2018661.A0A2A2JK01"/>
<dbReference type="EC" id="1.1.1.35" evidence="4"/>
<dbReference type="Pfam" id="PF00725">
    <property type="entry name" value="3HCDH"/>
    <property type="match status" value="1"/>
</dbReference>
<feature type="domain" description="3-hydroxyacyl-CoA dehydrogenase C-terminal" evidence="9">
    <location>
        <begin position="213"/>
        <end position="277"/>
    </location>
</feature>
<dbReference type="Pfam" id="PF02737">
    <property type="entry name" value="3HCDH_N"/>
    <property type="match status" value="1"/>
</dbReference>
<sequence length="442" mass="48726">MVCENLMVSMNENSNHEPKPTVTILGCGIMGSGIAQVFLSSGYFVNLYGRSETSCMSAVKKIESSLSRSLIRKNKESGNKLSDQVLISLLNEQMQRIRQFTQISSAVGSANFIIESVVEDLKTKLDLFDEVQKYCRRDAIILTNTSSIRLSDLLPVIANPENFGGLHFFNPVPAMKLVEIAVTSQTSNKVVEILENLCLDIGKKSVRCRDTDGFIVNRLLVPFLVDAIRMLERGDARKEDIDAAMKFGASHPMGPLELCDYVGLDTLKSIIEIITSKLRSIVKNTTDANGNFVLAGHDTTLFQFTPILRVYKDCQNVITDIKLNVAKSSVTSGKYPHTYNVGIINMDNSDKSIAASAVPITTLIGVDVRHEVEVGDPHPEVVHTKLIATVPVLVHRGGETLNWRVNCLALLSTVNEGRTSPPVLDEKLLLFAEFAPAELWDF</sequence>
<comment type="subcellular location">
    <subcellularLocation>
        <location evidence="1">Mitochondrion matrix</location>
    </subcellularLocation>
</comment>
<comment type="caution">
    <text evidence="11">The sequence shown here is derived from an EMBL/GenBank/DDBJ whole genome shotgun (WGS) entry which is preliminary data.</text>
</comment>
<dbReference type="SUPFAM" id="SSF51735">
    <property type="entry name" value="NAD(P)-binding Rossmann-fold domains"/>
    <property type="match status" value="1"/>
</dbReference>
<evidence type="ECO:0000313" key="12">
    <source>
        <dbReference type="Proteomes" id="UP000218231"/>
    </source>
</evidence>
<proteinExistence type="inferred from homology"/>
<evidence type="ECO:0000259" key="9">
    <source>
        <dbReference type="Pfam" id="PF00725"/>
    </source>
</evidence>
<evidence type="ECO:0000256" key="5">
    <source>
        <dbReference type="ARBA" id="ARBA00023002"/>
    </source>
</evidence>
<dbReference type="InterPro" id="IPR008927">
    <property type="entry name" value="6-PGluconate_DH-like_C_sf"/>
</dbReference>
<keyword evidence="12" id="KW-1185">Reference proteome</keyword>
<dbReference type="Gene3D" id="1.10.1040.10">
    <property type="entry name" value="N-(1-d-carboxylethyl)-l-norvaline Dehydrogenase, domain 2"/>
    <property type="match status" value="1"/>
</dbReference>
<evidence type="ECO:0000256" key="6">
    <source>
        <dbReference type="ARBA" id="ARBA00023027"/>
    </source>
</evidence>
<protein>
    <recommendedName>
        <fullName evidence="4">3-hydroxyacyl-CoA dehydrogenase</fullName>
        <ecNumber evidence="4">1.1.1.35</ecNumber>
    </recommendedName>
</protein>
<reference evidence="11 12" key="1">
    <citation type="journal article" date="2017" name="Curr. Biol.">
        <title>Genome architecture and evolution of a unichromosomal asexual nematode.</title>
        <authorList>
            <person name="Fradin H."/>
            <person name="Zegar C."/>
            <person name="Gutwein M."/>
            <person name="Lucas J."/>
            <person name="Kovtun M."/>
            <person name="Corcoran D."/>
            <person name="Baugh L.R."/>
            <person name="Kiontke K."/>
            <person name="Gunsalus K."/>
            <person name="Fitch D.H."/>
            <person name="Piano F."/>
        </authorList>
    </citation>
    <scope>NUCLEOTIDE SEQUENCE [LARGE SCALE GENOMIC DNA]</scope>
    <source>
        <strain evidence="11">PF1309</strain>
    </source>
</reference>
<dbReference type="PROSITE" id="PS00067">
    <property type="entry name" value="3HCDH"/>
    <property type="match status" value="1"/>
</dbReference>
<dbReference type="InterPro" id="IPR052242">
    <property type="entry name" value="Mito_3-hydroxyacyl-CoA_DH"/>
</dbReference>
<gene>
    <name evidence="11" type="ORF">WR25_22807</name>
</gene>
<dbReference type="SUPFAM" id="SSF48179">
    <property type="entry name" value="6-phosphogluconate dehydrogenase C-terminal domain-like"/>
    <property type="match status" value="1"/>
</dbReference>
<evidence type="ECO:0000256" key="2">
    <source>
        <dbReference type="ARBA" id="ARBA00005189"/>
    </source>
</evidence>
<keyword evidence="7" id="KW-0496">Mitochondrion</keyword>
<dbReference type="Pfam" id="PF01060">
    <property type="entry name" value="TTR-52"/>
    <property type="match status" value="1"/>
</dbReference>
<organism evidence="11 12">
    <name type="scientific">Diploscapter pachys</name>
    <dbReference type="NCBI Taxonomy" id="2018661"/>
    <lineage>
        <taxon>Eukaryota</taxon>
        <taxon>Metazoa</taxon>
        <taxon>Ecdysozoa</taxon>
        <taxon>Nematoda</taxon>
        <taxon>Chromadorea</taxon>
        <taxon>Rhabditida</taxon>
        <taxon>Rhabditina</taxon>
        <taxon>Rhabditomorpha</taxon>
        <taxon>Rhabditoidea</taxon>
        <taxon>Rhabditidae</taxon>
        <taxon>Diploscapter</taxon>
    </lineage>
</organism>
<evidence type="ECO:0000256" key="7">
    <source>
        <dbReference type="ARBA" id="ARBA00023128"/>
    </source>
</evidence>
<dbReference type="GO" id="GO:0003857">
    <property type="term" value="F:(3S)-3-hydroxyacyl-CoA dehydrogenase (NAD+) activity"/>
    <property type="evidence" value="ECO:0007669"/>
    <property type="project" value="UniProtKB-EC"/>
</dbReference>
<dbReference type="AlphaFoldDB" id="A0A2A2JK01"/>
<evidence type="ECO:0000256" key="1">
    <source>
        <dbReference type="ARBA" id="ARBA00004305"/>
    </source>
</evidence>
<evidence type="ECO:0000256" key="3">
    <source>
        <dbReference type="ARBA" id="ARBA00009463"/>
    </source>
</evidence>
<comment type="similarity">
    <text evidence="3">Belongs to the 3-hydroxyacyl-CoA dehydrogenase family.</text>
</comment>
<dbReference type="InterPro" id="IPR006108">
    <property type="entry name" value="3HC_DH_C"/>
</dbReference>
<dbReference type="Gene3D" id="3.40.50.720">
    <property type="entry name" value="NAD(P)-binding Rossmann-like Domain"/>
    <property type="match status" value="1"/>
</dbReference>
<evidence type="ECO:0000256" key="8">
    <source>
        <dbReference type="ARBA" id="ARBA00049556"/>
    </source>
</evidence>
<dbReference type="GO" id="GO:0009986">
    <property type="term" value="C:cell surface"/>
    <property type="evidence" value="ECO:0007669"/>
    <property type="project" value="InterPro"/>
</dbReference>
<dbReference type="OrthoDB" id="5958943at2759"/>
<dbReference type="PANTHER" id="PTHR43561">
    <property type="match status" value="1"/>
</dbReference>
<dbReference type="InterPro" id="IPR013328">
    <property type="entry name" value="6PGD_dom2"/>
</dbReference>
<keyword evidence="6" id="KW-0520">NAD</keyword>
<evidence type="ECO:0000256" key="4">
    <source>
        <dbReference type="ARBA" id="ARBA00013000"/>
    </source>
</evidence>
<dbReference type="InterPro" id="IPR036291">
    <property type="entry name" value="NAD(P)-bd_dom_sf"/>
</dbReference>
<accession>A0A2A2JK01</accession>
<comment type="catalytic activity">
    <reaction evidence="8">
        <text>a (3S)-3-hydroxyacyl-CoA + NAD(+) = a 3-oxoacyl-CoA + NADH + H(+)</text>
        <dbReference type="Rhea" id="RHEA:22432"/>
        <dbReference type="ChEBI" id="CHEBI:15378"/>
        <dbReference type="ChEBI" id="CHEBI:57318"/>
        <dbReference type="ChEBI" id="CHEBI:57540"/>
        <dbReference type="ChEBI" id="CHEBI:57945"/>
        <dbReference type="ChEBI" id="CHEBI:90726"/>
        <dbReference type="EC" id="1.1.1.35"/>
    </reaction>
</comment>
<dbReference type="InterPro" id="IPR001534">
    <property type="entry name" value="Transthyretin-like"/>
</dbReference>
<feature type="domain" description="3-hydroxyacyl-CoA dehydrogenase NAD binding" evidence="10">
    <location>
        <begin position="21"/>
        <end position="211"/>
    </location>
</feature>